<proteinExistence type="predicted"/>
<dbReference type="AlphaFoldDB" id="A0A816R5J6"/>
<dbReference type="PROSITE" id="PS50181">
    <property type="entry name" value="FBOX"/>
    <property type="match status" value="1"/>
</dbReference>
<protein>
    <recommendedName>
        <fullName evidence="1">F-box domain-containing protein</fullName>
    </recommendedName>
</protein>
<evidence type="ECO:0000313" key="3">
    <source>
        <dbReference type="EMBL" id="CAF2066945.1"/>
    </source>
</evidence>
<feature type="domain" description="F-box" evidence="1">
    <location>
        <begin position="4"/>
        <end position="56"/>
    </location>
</feature>
<dbReference type="Proteomes" id="UP000663834">
    <property type="component" value="Unassembled WGS sequence"/>
</dbReference>
<accession>A0A816R5J6</accession>
<evidence type="ECO:0000313" key="2">
    <source>
        <dbReference type="EMBL" id="CAF1660765.1"/>
    </source>
</evidence>
<name>A0A816R5J6_9BILA</name>
<evidence type="ECO:0000313" key="4">
    <source>
        <dbReference type="Proteomes" id="UP000663824"/>
    </source>
</evidence>
<sequence length="336" mass="39606">MSDIMQLESLPNEIFLDIFDYLSLVNLHQSFKGLNQRINHILQSLNHRSIQLWSTNEKNEIDMHIFFAASIASIDINDECDVNLNQYPKMHSLTYTYATESQVQHFLLSKFCHNDLKYLNVTSDDLSLLFKYMFSNKFSSLNQCILRNIDSLTTCPWRITPSLHSVTVCSDENIIPSILYSCPNLKNLSLFIFHYSSTTLTSFIYHSHLKRLTIEMTEPAWTVQAIHMLFSSTEIPHLISFRIFSYEPSLIPFNFVQLMDIFNRRLPNLRRFKCDIRLSKGVETMNLKIIRDLHSFLFIYLKFEYQSDGILRIYTDNFEDSIKLKENPQYSIIHYL</sequence>
<evidence type="ECO:0000259" key="1">
    <source>
        <dbReference type="PROSITE" id="PS50181"/>
    </source>
</evidence>
<dbReference type="EMBL" id="CAJNRE010007666">
    <property type="protein sequence ID" value="CAF2066945.1"/>
    <property type="molecule type" value="Genomic_DNA"/>
</dbReference>
<dbReference type="InterPro" id="IPR001810">
    <property type="entry name" value="F-box_dom"/>
</dbReference>
<dbReference type="OrthoDB" id="9992218at2759"/>
<gene>
    <name evidence="2" type="ORF">KQP761_LOCUS31984</name>
    <name evidence="3" type="ORF">MBJ925_LOCUS16059</name>
</gene>
<dbReference type="EMBL" id="CAJNOW010017847">
    <property type="protein sequence ID" value="CAF1660765.1"/>
    <property type="molecule type" value="Genomic_DNA"/>
</dbReference>
<organism evidence="3 4">
    <name type="scientific">Rotaria magnacalcarata</name>
    <dbReference type="NCBI Taxonomy" id="392030"/>
    <lineage>
        <taxon>Eukaryota</taxon>
        <taxon>Metazoa</taxon>
        <taxon>Spiralia</taxon>
        <taxon>Gnathifera</taxon>
        <taxon>Rotifera</taxon>
        <taxon>Eurotatoria</taxon>
        <taxon>Bdelloidea</taxon>
        <taxon>Philodinida</taxon>
        <taxon>Philodinidae</taxon>
        <taxon>Rotaria</taxon>
    </lineage>
</organism>
<dbReference type="Proteomes" id="UP000663824">
    <property type="component" value="Unassembled WGS sequence"/>
</dbReference>
<comment type="caution">
    <text evidence="3">The sequence shown here is derived from an EMBL/GenBank/DDBJ whole genome shotgun (WGS) entry which is preliminary data.</text>
</comment>
<reference evidence="3" key="1">
    <citation type="submission" date="2021-02" db="EMBL/GenBank/DDBJ databases">
        <authorList>
            <person name="Nowell W R."/>
        </authorList>
    </citation>
    <scope>NUCLEOTIDE SEQUENCE</scope>
</reference>